<feature type="compositionally biased region" description="Polar residues" evidence="1">
    <location>
        <begin position="659"/>
        <end position="672"/>
    </location>
</feature>
<feature type="region of interest" description="Disordered" evidence="1">
    <location>
        <begin position="369"/>
        <end position="416"/>
    </location>
</feature>
<feature type="compositionally biased region" description="Basic and acidic residues" evidence="1">
    <location>
        <begin position="1162"/>
        <end position="1178"/>
    </location>
</feature>
<evidence type="ECO:0000259" key="2">
    <source>
        <dbReference type="Pfam" id="PF09444"/>
    </source>
</evidence>
<feature type="compositionally biased region" description="Acidic residues" evidence="1">
    <location>
        <begin position="753"/>
        <end position="762"/>
    </location>
</feature>
<dbReference type="Proteomes" id="UP000235388">
    <property type="component" value="Unassembled WGS sequence"/>
</dbReference>
<reference evidence="3 4" key="1">
    <citation type="submission" date="2017-11" db="EMBL/GenBank/DDBJ databases">
        <title>De novo assembly and phasing of dikaryotic genomes from two isolates of Puccinia coronata f. sp. avenae, the causal agent of oat crown rust.</title>
        <authorList>
            <person name="Miller M.E."/>
            <person name="Zhang Y."/>
            <person name="Omidvar V."/>
            <person name="Sperschneider J."/>
            <person name="Schwessinger B."/>
            <person name="Raley C."/>
            <person name="Palmer J.M."/>
            <person name="Garnica D."/>
            <person name="Upadhyaya N."/>
            <person name="Rathjen J."/>
            <person name="Taylor J.M."/>
            <person name="Park R.F."/>
            <person name="Dodds P.N."/>
            <person name="Hirsch C.D."/>
            <person name="Kianian S.F."/>
            <person name="Figueroa M."/>
        </authorList>
    </citation>
    <scope>NUCLEOTIDE SEQUENCE [LARGE SCALE GENOMIC DNA]</scope>
    <source>
        <strain evidence="3">12NC29</strain>
    </source>
</reference>
<feature type="compositionally biased region" description="Low complexity" evidence="1">
    <location>
        <begin position="1302"/>
        <end position="1326"/>
    </location>
</feature>
<organism evidence="3 4">
    <name type="scientific">Puccinia coronata f. sp. avenae</name>
    <dbReference type="NCBI Taxonomy" id="200324"/>
    <lineage>
        <taxon>Eukaryota</taxon>
        <taxon>Fungi</taxon>
        <taxon>Dikarya</taxon>
        <taxon>Basidiomycota</taxon>
        <taxon>Pucciniomycotina</taxon>
        <taxon>Pucciniomycetes</taxon>
        <taxon>Pucciniales</taxon>
        <taxon>Pucciniaceae</taxon>
        <taxon>Puccinia</taxon>
    </lineage>
</organism>
<feature type="compositionally biased region" description="Polar residues" evidence="1">
    <location>
        <begin position="316"/>
        <end position="333"/>
    </location>
</feature>
<feature type="region of interest" description="Disordered" evidence="1">
    <location>
        <begin position="1"/>
        <end position="96"/>
    </location>
</feature>
<feature type="region of interest" description="Disordered" evidence="1">
    <location>
        <begin position="502"/>
        <end position="681"/>
    </location>
</feature>
<dbReference type="PANTHER" id="PTHR35711:SF1">
    <property type="entry name" value="ECTODERMAL, ISOFORM F"/>
    <property type="match status" value="1"/>
</dbReference>
<accession>A0A2N5RYN0</accession>
<dbReference type="OrthoDB" id="2504954at2759"/>
<feature type="region of interest" description="Disordered" evidence="1">
    <location>
        <begin position="206"/>
        <end position="302"/>
    </location>
</feature>
<name>A0A2N5RYN0_9BASI</name>
<feature type="compositionally biased region" description="Polar residues" evidence="1">
    <location>
        <begin position="859"/>
        <end position="869"/>
    </location>
</feature>
<evidence type="ECO:0000313" key="3">
    <source>
        <dbReference type="EMBL" id="PLW06099.1"/>
    </source>
</evidence>
<evidence type="ECO:0000256" key="1">
    <source>
        <dbReference type="SAM" id="MobiDB-lite"/>
    </source>
</evidence>
<feature type="compositionally biased region" description="Low complexity" evidence="1">
    <location>
        <begin position="375"/>
        <end position="405"/>
    </location>
</feature>
<feature type="compositionally biased region" description="Basic and acidic residues" evidence="1">
    <location>
        <begin position="945"/>
        <end position="959"/>
    </location>
</feature>
<feature type="compositionally biased region" description="Basic and acidic residues" evidence="1">
    <location>
        <begin position="606"/>
        <end position="615"/>
    </location>
</feature>
<feature type="region of interest" description="Disordered" evidence="1">
    <location>
        <begin position="715"/>
        <end position="765"/>
    </location>
</feature>
<dbReference type="InterPro" id="IPR018564">
    <property type="entry name" value="Repl_chkpnt_MRC1_dom"/>
</dbReference>
<feature type="compositionally biased region" description="Polar residues" evidence="1">
    <location>
        <begin position="1186"/>
        <end position="1197"/>
    </location>
</feature>
<dbReference type="PANTHER" id="PTHR35711">
    <property type="entry name" value="EXPRESSED PROTEIN"/>
    <property type="match status" value="1"/>
</dbReference>
<feature type="compositionally biased region" description="Polar residues" evidence="1">
    <location>
        <begin position="21"/>
        <end position="43"/>
    </location>
</feature>
<feature type="compositionally biased region" description="Acidic residues" evidence="1">
    <location>
        <begin position="1109"/>
        <end position="1144"/>
    </location>
</feature>
<feature type="compositionally biased region" description="Polar residues" evidence="1">
    <location>
        <begin position="286"/>
        <end position="302"/>
    </location>
</feature>
<feature type="compositionally biased region" description="Acidic residues" evidence="1">
    <location>
        <begin position="960"/>
        <end position="979"/>
    </location>
</feature>
<feature type="compositionally biased region" description="Acidic residues" evidence="1">
    <location>
        <begin position="502"/>
        <end position="532"/>
    </location>
</feature>
<feature type="compositionally biased region" description="Polar residues" evidence="1">
    <location>
        <begin position="60"/>
        <end position="78"/>
    </location>
</feature>
<sequence length="1407" mass="153767">MSTALPKRVYGQAKVPFTPTHILSATDSLQQPTSTLEPQSSSLPPTPTDDGHPQDAQELSIVSPSSKRIRSPQLSQIDSPHPKKLKSRDPRTTEEDHIQRLPDLQTAFLQPCNAPSSPPPVSPTIIPNQDVDQEQVDELDEHPHIEPQPVLNKAKSKKMKLKSLTKKDKEETQRVIASCERQKNTRLNPTCRAPISTLQDIAQKASSTFTTNNTQSKGKTPSGRPSRLPRSHSIPHVFNPLVTQIIGAGKQREKVEQPPTSPIEGSSDNQHDELPTEDQIFPTDPPASTSKHSTTNEITADQTNAKKEWLAKLKNKTQQSSSTIQEQNAALNESDSDIDIVDKPTLTISSKPRQSSSFNYPLDPIKQRLEAGPANSKSNKKSTSSRLNANKSFSSTSKAKSNTNNDKFHNPQRSNLNANLLAKSAVDNAIIREKKLAEYVERGGRVSNRDLATINQNIPSEIDAVKVKTMLKEKQKNADANAHADEDENDVDYVWDEIGSAEEIETSDEEGTEEDKNEAADETDEDEVESCEESGQMTIRATKVSTSEAQSLITSETSALMPPPPLARCSMSSSSSGGSSRTLAQPPPPGQTSIGSTILAPNSNSTDRDSSRDSHPLVSDPSETEEMQPINRDSSSPVDLPGFNIVKPSQSPKKKHMITGSSSGKNRLSSPDDTPALTGFGNVECSGIDGFSDPETEGFVGMNAESLKKPVMKGVKNRHDEPGFSQLFDEDDGDNTFTHPPPLLKPKKIRILDDDDDDDDMNNIDSTCVLPAVNVLPEEKERDMMMMVLGAQDTTGDDDEQPSQYVNHRGLLTQNKPNGPPDSPLMSQDLTARTPFALRKQSTNREGQELLLGDVDFSPTKSQGASRVPSSWKVIRSPSPTLAPDPTITPINAFTKVMDAQKEQAATSKVQLPPPNKKTRASEGAGKVFLADEADESEDEYEGLAMRRRDGKGSGSDDEKGSDDEGSLVDLVDDGEDERDEKTRMEGNLAHRELAKKHEEEMEKKHSEQIQKIVAGKVRIKQARNHRSGDGGISDSDSEDDIEKERLKASKRAQEHAAKKKRRAIHLLADKHEPFFKSYEEGTNHAVDEDDLAYLQPQEEPKKGTANGDDSDDEDEDDDDGQGYGYGEEEEDVDEDLDNGELPEDVLFLEPKQKKSSMQKGNKSESADKVEEGEGDAKKARKGPGLSSSPILTSTVLPSRFKINNHHDRSLFTSKSSGTKTGKNDHADLDDMYDNLKSSKDTLDERQRLMLVNELGISAGPSGATEHKGRAGGVKGTTGTTGTSKTSSVTFHHFQQQQKPGKTTTKKSSNSTAAKSASSSSSSSRALPPAKPQKISSKTQGKLARLKQKNSAASSNFFLFTSSSFCTFNILVSEDSSYVQLKVHNYLVHVSIFTDEDLCMCNGIIVV</sequence>
<keyword evidence="4" id="KW-1185">Reference proteome</keyword>
<feature type="region of interest" description="Disordered" evidence="1">
    <location>
        <begin position="314"/>
        <end position="337"/>
    </location>
</feature>
<proteinExistence type="predicted"/>
<feature type="compositionally biased region" description="Basic and acidic residues" evidence="1">
    <location>
        <begin position="87"/>
        <end position="96"/>
    </location>
</feature>
<feature type="domain" description="DNA replication checkpoint mediator MRC1" evidence="2">
    <location>
        <begin position="928"/>
        <end position="1077"/>
    </location>
</feature>
<feature type="compositionally biased region" description="Low complexity" evidence="1">
    <location>
        <begin position="570"/>
        <end position="580"/>
    </location>
</feature>
<dbReference type="EMBL" id="PGCJ01001352">
    <property type="protein sequence ID" value="PLW06099.1"/>
    <property type="molecule type" value="Genomic_DNA"/>
</dbReference>
<protein>
    <recommendedName>
        <fullName evidence="2">DNA replication checkpoint mediator MRC1 domain-containing protein</fullName>
    </recommendedName>
</protein>
<feature type="compositionally biased region" description="Basic and acidic residues" evidence="1">
    <location>
        <begin position="980"/>
        <end position="1009"/>
    </location>
</feature>
<feature type="compositionally biased region" description="Polar residues" evidence="1">
    <location>
        <begin position="1211"/>
        <end position="1221"/>
    </location>
</feature>
<gene>
    <name evidence="3" type="ORF">PCANC_25581</name>
</gene>
<feature type="compositionally biased region" description="Acidic residues" evidence="1">
    <location>
        <begin position="932"/>
        <end position="942"/>
    </location>
</feature>
<feature type="compositionally biased region" description="Polar residues" evidence="1">
    <location>
        <begin position="591"/>
        <end position="601"/>
    </location>
</feature>
<feature type="compositionally biased region" description="Low complexity" evidence="1">
    <location>
        <begin position="1277"/>
        <end position="1290"/>
    </location>
</feature>
<feature type="region of interest" description="Disordered" evidence="1">
    <location>
        <begin position="1079"/>
        <end position="1231"/>
    </location>
</feature>
<dbReference type="STRING" id="200324.A0A2N5RYN0"/>
<dbReference type="Pfam" id="PF09444">
    <property type="entry name" value="MRC1"/>
    <property type="match status" value="1"/>
</dbReference>
<feature type="region of interest" description="Disordered" evidence="1">
    <location>
        <begin position="1258"/>
        <end position="1346"/>
    </location>
</feature>
<evidence type="ECO:0000313" key="4">
    <source>
        <dbReference type="Proteomes" id="UP000235388"/>
    </source>
</evidence>
<feature type="compositionally biased region" description="Polar residues" evidence="1">
    <location>
        <begin position="535"/>
        <end position="558"/>
    </location>
</feature>
<feature type="compositionally biased region" description="Basic and acidic residues" evidence="1">
    <location>
        <begin position="1043"/>
        <end position="1057"/>
    </location>
</feature>
<feature type="compositionally biased region" description="Polar residues" evidence="1">
    <location>
        <begin position="206"/>
        <end position="219"/>
    </location>
</feature>
<feature type="region of interest" description="Disordered" evidence="1">
    <location>
        <begin position="839"/>
        <end position="1066"/>
    </location>
</feature>
<comment type="caution">
    <text evidence="3">The sequence shown here is derived from an EMBL/GenBank/DDBJ whole genome shotgun (WGS) entry which is preliminary data.</text>
</comment>